<feature type="compositionally biased region" description="Polar residues" evidence="1">
    <location>
        <begin position="49"/>
        <end position="61"/>
    </location>
</feature>
<protein>
    <submittedName>
        <fullName evidence="2">Uncharacterized protein</fullName>
    </submittedName>
</protein>
<sequence>PAMKKAWKISPMVVQGASLGLQSALKRLLMPEISRFNTRMPKTSKTRKSTPLNGTTPYSKR</sequence>
<organism evidence="2 3">
    <name type="scientific">Pseudomonas emilianonis</name>
    <dbReference type="NCBI Taxonomy" id="2915812"/>
    <lineage>
        <taxon>Bacteria</taxon>
        <taxon>Pseudomonadati</taxon>
        <taxon>Pseudomonadota</taxon>
        <taxon>Gammaproteobacteria</taxon>
        <taxon>Pseudomonadales</taxon>
        <taxon>Pseudomonadaceae</taxon>
        <taxon>Pseudomonas</taxon>
    </lineage>
</organism>
<evidence type="ECO:0000313" key="2">
    <source>
        <dbReference type="EMBL" id="MCK1787313.1"/>
    </source>
</evidence>
<keyword evidence="3" id="KW-1185">Reference proteome</keyword>
<feature type="region of interest" description="Disordered" evidence="1">
    <location>
        <begin position="36"/>
        <end position="61"/>
    </location>
</feature>
<name>A0ABT0ENJ6_9PSED</name>
<proteinExistence type="predicted"/>
<evidence type="ECO:0000313" key="3">
    <source>
        <dbReference type="Proteomes" id="UP001317085"/>
    </source>
</evidence>
<gene>
    <name evidence="2" type="ORF">L9Z73_24100</name>
</gene>
<dbReference type="Proteomes" id="UP001317085">
    <property type="component" value="Unassembled WGS sequence"/>
</dbReference>
<dbReference type="RefSeq" id="WP_247406434.1">
    <property type="nucleotide sequence ID" value="NZ_JAKNRV010000330.1"/>
</dbReference>
<feature type="non-terminal residue" evidence="2">
    <location>
        <position position="1"/>
    </location>
</feature>
<comment type="caution">
    <text evidence="2">The sequence shown here is derived from an EMBL/GenBank/DDBJ whole genome shotgun (WGS) entry which is preliminary data.</text>
</comment>
<reference evidence="2 3" key="1">
    <citation type="submission" date="2022-02" db="EMBL/GenBank/DDBJ databases">
        <title>Comparative genomics of the first Antarctic Pseudomonas spp. capable of biotransforming 2,4,6-Trinitrotoluene.</title>
        <authorList>
            <person name="Cabrera M.A."/>
            <person name="Marquez S.L."/>
            <person name="Perez-Donoso J.M."/>
        </authorList>
    </citation>
    <scope>NUCLEOTIDE SEQUENCE [LARGE SCALE GENOMIC DNA]</scope>
    <source>
        <strain evidence="2 3">TNT11</strain>
    </source>
</reference>
<dbReference type="EMBL" id="JAKNRV010000330">
    <property type="protein sequence ID" value="MCK1787313.1"/>
    <property type="molecule type" value="Genomic_DNA"/>
</dbReference>
<evidence type="ECO:0000256" key="1">
    <source>
        <dbReference type="SAM" id="MobiDB-lite"/>
    </source>
</evidence>
<accession>A0ABT0ENJ6</accession>